<reference evidence="4 5" key="1">
    <citation type="submission" date="2020-08" db="EMBL/GenBank/DDBJ databases">
        <title>Sequencing the genomes of 1000 actinobacteria strains.</title>
        <authorList>
            <person name="Klenk H.-P."/>
        </authorList>
    </citation>
    <scope>NUCLEOTIDE SEQUENCE [LARGE SCALE GENOMIC DNA]</scope>
    <source>
        <strain evidence="4 5">DSM 44593</strain>
    </source>
</reference>
<dbReference type="EMBL" id="JACHLY010000001">
    <property type="protein sequence ID" value="MBB5997597.1"/>
    <property type="molecule type" value="Genomic_DNA"/>
</dbReference>
<proteinExistence type="inferred from homology"/>
<sequence>MSQALGTPTALVTGASKGIGRGIAERLGHDGALVAVHYGTDAAGADETVEAIRAEGGDAFAVGADLASPGGDADLAAGLAAGLDEAGADGALDVLVNNAGIGASTGLEDITPDEFDRLFTVNVRAPHFLTQRLLPTLRDGGRIVNISSGAARIAMPEMLPYAMTKGALESLTHQLAQRLGPRRITVNAVAPGIVEIDRTRRQMRENPGMEDYGKTVSALGRLGTPTDVAGVVAFLASADSGWVTGQVLDATGGSHL</sequence>
<dbReference type="PANTHER" id="PTHR43639:SF1">
    <property type="entry name" value="SHORT-CHAIN DEHYDROGENASE_REDUCTASE FAMILY PROTEIN"/>
    <property type="match status" value="1"/>
</dbReference>
<dbReference type="AlphaFoldDB" id="A0A841E1D2"/>
<dbReference type="FunFam" id="3.40.50.720:FF:000084">
    <property type="entry name" value="Short-chain dehydrogenase reductase"/>
    <property type="match status" value="1"/>
</dbReference>
<dbReference type="InterPro" id="IPR057326">
    <property type="entry name" value="KR_dom"/>
</dbReference>
<dbReference type="SUPFAM" id="SSF51735">
    <property type="entry name" value="NAD(P)-binding Rossmann-fold domains"/>
    <property type="match status" value="1"/>
</dbReference>
<keyword evidence="2" id="KW-0560">Oxidoreductase</keyword>
<keyword evidence="5" id="KW-1185">Reference proteome</keyword>
<dbReference type="InterPro" id="IPR020904">
    <property type="entry name" value="Sc_DH/Rdtase_CS"/>
</dbReference>
<dbReference type="PRINTS" id="PR00080">
    <property type="entry name" value="SDRFAMILY"/>
</dbReference>
<evidence type="ECO:0000259" key="3">
    <source>
        <dbReference type="SMART" id="SM00822"/>
    </source>
</evidence>
<dbReference type="Proteomes" id="UP000578077">
    <property type="component" value="Unassembled WGS sequence"/>
</dbReference>
<evidence type="ECO:0000313" key="4">
    <source>
        <dbReference type="EMBL" id="MBB5997597.1"/>
    </source>
</evidence>
<dbReference type="GO" id="GO:0016491">
    <property type="term" value="F:oxidoreductase activity"/>
    <property type="evidence" value="ECO:0007669"/>
    <property type="project" value="UniProtKB-KW"/>
</dbReference>
<dbReference type="InterPro" id="IPR036291">
    <property type="entry name" value="NAD(P)-bd_dom_sf"/>
</dbReference>
<protein>
    <submittedName>
        <fullName evidence="4">NAD(P)-dependent dehydrogenase (Short-subunit alcohol dehydrogenase family)</fullName>
    </submittedName>
</protein>
<dbReference type="PROSITE" id="PS00061">
    <property type="entry name" value="ADH_SHORT"/>
    <property type="match status" value="1"/>
</dbReference>
<dbReference type="Pfam" id="PF13561">
    <property type="entry name" value="adh_short_C2"/>
    <property type="match status" value="1"/>
</dbReference>
<evidence type="ECO:0000313" key="5">
    <source>
        <dbReference type="Proteomes" id="UP000578077"/>
    </source>
</evidence>
<evidence type="ECO:0000256" key="1">
    <source>
        <dbReference type="ARBA" id="ARBA00006484"/>
    </source>
</evidence>
<accession>A0A841E1D2</accession>
<gene>
    <name evidence="4" type="ORF">HNR25_001348</name>
</gene>
<dbReference type="PRINTS" id="PR00081">
    <property type="entry name" value="GDHRDH"/>
</dbReference>
<dbReference type="SMART" id="SM00822">
    <property type="entry name" value="PKS_KR"/>
    <property type="match status" value="1"/>
</dbReference>
<evidence type="ECO:0000256" key="2">
    <source>
        <dbReference type="ARBA" id="ARBA00023002"/>
    </source>
</evidence>
<dbReference type="InterPro" id="IPR002347">
    <property type="entry name" value="SDR_fam"/>
</dbReference>
<name>A0A841E1D2_9ACTN</name>
<dbReference type="PANTHER" id="PTHR43639">
    <property type="entry name" value="OXIDOREDUCTASE, SHORT-CHAIN DEHYDROGENASE/REDUCTASE FAMILY (AFU_ORTHOLOGUE AFUA_5G02870)"/>
    <property type="match status" value="1"/>
</dbReference>
<dbReference type="Gene3D" id="3.40.50.720">
    <property type="entry name" value="NAD(P)-binding Rossmann-like Domain"/>
    <property type="match status" value="1"/>
</dbReference>
<dbReference type="RefSeq" id="WP_184633841.1">
    <property type="nucleotide sequence ID" value="NZ_BAABKT010000005.1"/>
</dbReference>
<comment type="caution">
    <text evidence="4">The sequence shown here is derived from an EMBL/GenBank/DDBJ whole genome shotgun (WGS) entry which is preliminary data.</text>
</comment>
<organism evidence="4 5">
    <name type="scientific">Streptomonospora salina</name>
    <dbReference type="NCBI Taxonomy" id="104205"/>
    <lineage>
        <taxon>Bacteria</taxon>
        <taxon>Bacillati</taxon>
        <taxon>Actinomycetota</taxon>
        <taxon>Actinomycetes</taxon>
        <taxon>Streptosporangiales</taxon>
        <taxon>Nocardiopsidaceae</taxon>
        <taxon>Streptomonospora</taxon>
    </lineage>
</organism>
<comment type="similarity">
    <text evidence="1">Belongs to the short-chain dehydrogenases/reductases (SDR) family.</text>
</comment>
<feature type="domain" description="Ketoreductase" evidence="3">
    <location>
        <begin position="8"/>
        <end position="192"/>
    </location>
</feature>